<dbReference type="Proteomes" id="UP000475582">
    <property type="component" value="Unassembled WGS sequence"/>
</dbReference>
<organism evidence="1 2">
    <name type="scientific">Duganella radicis</name>
    <dbReference type="NCBI Taxonomy" id="551988"/>
    <lineage>
        <taxon>Bacteria</taxon>
        <taxon>Pseudomonadati</taxon>
        <taxon>Pseudomonadota</taxon>
        <taxon>Betaproteobacteria</taxon>
        <taxon>Burkholderiales</taxon>
        <taxon>Oxalobacteraceae</taxon>
        <taxon>Telluria group</taxon>
        <taxon>Duganella</taxon>
    </lineage>
</organism>
<sequence>MNVKDAVSTAKTYLTDLLSDEALTNVGLEEVELDEERGDWVVTVGFSRPWDEPRNPVAALATSNVPRRSYKVVRISDGDGKVRSVKNREAPF</sequence>
<dbReference type="AlphaFoldDB" id="A0A6L6PLU2"/>
<accession>A0A6L6PLU2</accession>
<protein>
    <submittedName>
        <fullName evidence="1">Uncharacterized protein</fullName>
    </submittedName>
</protein>
<name>A0A6L6PLU2_9BURK</name>
<reference evidence="1 2" key="1">
    <citation type="submission" date="2019-11" db="EMBL/GenBank/DDBJ databases">
        <title>Type strains purchased from KCTC, JCM and DSMZ.</title>
        <authorList>
            <person name="Lu H."/>
        </authorList>
    </citation>
    <scope>NUCLEOTIDE SEQUENCE [LARGE SCALE GENOMIC DNA]</scope>
    <source>
        <strain evidence="1 2">KCTC 22382</strain>
    </source>
</reference>
<gene>
    <name evidence="1" type="ORF">GM676_19075</name>
</gene>
<dbReference type="RefSeq" id="WP_155465438.1">
    <property type="nucleotide sequence ID" value="NZ_WNKY01000022.1"/>
</dbReference>
<keyword evidence="2" id="KW-1185">Reference proteome</keyword>
<evidence type="ECO:0000313" key="1">
    <source>
        <dbReference type="EMBL" id="MTV39669.1"/>
    </source>
</evidence>
<dbReference type="EMBL" id="WNKY01000022">
    <property type="protein sequence ID" value="MTV39669.1"/>
    <property type="molecule type" value="Genomic_DNA"/>
</dbReference>
<dbReference type="OrthoDB" id="9155172at2"/>
<comment type="caution">
    <text evidence="1">The sequence shown here is derived from an EMBL/GenBank/DDBJ whole genome shotgun (WGS) entry which is preliminary data.</text>
</comment>
<proteinExistence type="predicted"/>
<evidence type="ECO:0000313" key="2">
    <source>
        <dbReference type="Proteomes" id="UP000475582"/>
    </source>
</evidence>